<evidence type="ECO:0000313" key="1">
    <source>
        <dbReference type="EMBL" id="KAF6149732.1"/>
    </source>
</evidence>
<proteinExistence type="predicted"/>
<dbReference type="Proteomes" id="UP000541444">
    <property type="component" value="Unassembled WGS sequence"/>
</dbReference>
<comment type="caution">
    <text evidence="1">The sequence shown here is derived from an EMBL/GenBank/DDBJ whole genome shotgun (WGS) entry which is preliminary data.</text>
</comment>
<organism evidence="1 2">
    <name type="scientific">Kingdonia uniflora</name>
    <dbReference type="NCBI Taxonomy" id="39325"/>
    <lineage>
        <taxon>Eukaryota</taxon>
        <taxon>Viridiplantae</taxon>
        <taxon>Streptophyta</taxon>
        <taxon>Embryophyta</taxon>
        <taxon>Tracheophyta</taxon>
        <taxon>Spermatophyta</taxon>
        <taxon>Magnoliopsida</taxon>
        <taxon>Ranunculales</taxon>
        <taxon>Circaeasteraceae</taxon>
        <taxon>Kingdonia</taxon>
    </lineage>
</organism>
<keyword evidence="2" id="KW-1185">Reference proteome</keyword>
<dbReference type="EMBL" id="JACGCM010001782">
    <property type="protein sequence ID" value="KAF6149732.1"/>
    <property type="molecule type" value="Genomic_DNA"/>
</dbReference>
<gene>
    <name evidence="1" type="ORF">GIB67_017465</name>
</gene>
<sequence length="252" mass="27268">MADFDVRYQGNNGEGCNGYESPYIDSKSQAVKPCQLAFHCPLGVLVLAPWELAQELTGPFVDRHVVNGYAIQDGVNQTNCPLKRYFNAYRFRNALDDERLEKGVLVKLSGWGGHRVGLSGLKSRFVFISQLRNIDPNTRVGAQHGKRVNGFDMAPSPSAMLAGAATLAGATTVAGVNIRKDVSKGLMYSPSASTTVIEWLAAVKKCSMFIAAFTILKTGKRVAVGEESISGPLLRCEVGDLNDDLIVLLSED</sequence>
<name>A0A7J7M4F8_9MAGN</name>
<reference evidence="1 2" key="1">
    <citation type="journal article" date="2020" name="IScience">
        <title>Genome Sequencing of the Endangered Kingdonia uniflora (Circaeasteraceae, Ranunculales) Reveals Potential Mechanisms of Evolutionary Specialization.</title>
        <authorList>
            <person name="Sun Y."/>
            <person name="Deng T."/>
            <person name="Zhang A."/>
            <person name="Moore M.J."/>
            <person name="Landis J.B."/>
            <person name="Lin N."/>
            <person name="Zhang H."/>
            <person name="Zhang X."/>
            <person name="Huang J."/>
            <person name="Zhang X."/>
            <person name="Sun H."/>
            <person name="Wang H."/>
        </authorList>
    </citation>
    <scope>NUCLEOTIDE SEQUENCE [LARGE SCALE GENOMIC DNA]</scope>
    <source>
        <strain evidence="1">TB1705</strain>
        <tissue evidence="1">Leaf</tissue>
    </source>
</reference>
<evidence type="ECO:0000313" key="2">
    <source>
        <dbReference type="Proteomes" id="UP000541444"/>
    </source>
</evidence>
<protein>
    <submittedName>
        <fullName evidence="1">Uncharacterized protein</fullName>
    </submittedName>
</protein>
<feature type="non-terminal residue" evidence="1">
    <location>
        <position position="1"/>
    </location>
</feature>
<accession>A0A7J7M4F8</accession>
<dbReference type="AlphaFoldDB" id="A0A7J7M4F8"/>